<dbReference type="EMBL" id="JBBXMP010000042">
    <property type="protein sequence ID" value="KAL0065813.1"/>
    <property type="molecule type" value="Genomic_DNA"/>
</dbReference>
<evidence type="ECO:0000256" key="1">
    <source>
        <dbReference type="ARBA" id="ARBA00006247"/>
    </source>
</evidence>
<evidence type="ECO:0000256" key="5">
    <source>
        <dbReference type="ARBA" id="ARBA00022833"/>
    </source>
</evidence>
<dbReference type="PROSITE" id="PS00758">
    <property type="entry name" value="ARGE_DAPE_CPG2_1"/>
    <property type="match status" value="1"/>
</dbReference>
<feature type="domain" description="Peptidase M20 dimerisation" evidence="6">
    <location>
        <begin position="302"/>
        <end position="442"/>
    </location>
</feature>
<protein>
    <recommendedName>
        <fullName evidence="6">Peptidase M20 dimerisation domain-containing protein</fullName>
    </recommendedName>
</protein>
<organism evidence="7 8">
    <name type="scientific">Marasmius tenuissimus</name>
    <dbReference type="NCBI Taxonomy" id="585030"/>
    <lineage>
        <taxon>Eukaryota</taxon>
        <taxon>Fungi</taxon>
        <taxon>Dikarya</taxon>
        <taxon>Basidiomycota</taxon>
        <taxon>Agaricomycotina</taxon>
        <taxon>Agaricomycetes</taxon>
        <taxon>Agaricomycetidae</taxon>
        <taxon>Agaricales</taxon>
        <taxon>Marasmiineae</taxon>
        <taxon>Marasmiaceae</taxon>
        <taxon>Marasmius</taxon>
    </lineage>
</organism>
<keyword evidence="4" id="KW-0378">Hydrolase</keyword>
<dbReference type="Gene3D" id="1.10.150.900">
    <property type="match status" value="1"/>
</dbReference>
<evidence type="ECO:0000256" key="4">
    <source>
        <dbReference type="ARBA" id="ARBA00022801"/>
    </source>
</evidence>
<dbReference type="InterPro" id="IPR011650">
    <property type="entry name" value="Peptidase_M20_dimer"/>
</dbReference>
<keyword evidence="8" id="KW-1185">Reference proteome</keyword>
<reference evidence="7 8" key="1">
    <citation type="submission" date="2024-05" db="EMBL/GenBank/DDBJ databases">
        <title>A draft genome resource for the thread blight pathogen Marasmius tenuissimus strain MS-2.</title>
        <authorList>
            <person name="Yulfo-Soto G.E."/>
            <person name="Baruah I.K."/>
            <person name="Amoako-Attah I."/>
            <person name="Bukari Y."/>
            <person name="Meinhardt L.W."/>
            <person name="Bailey B.A."/>
            <person name="Cohen S.P."/>
        </authorList>
    </citation>
    <scope>NUCLEOTIDE SEQUENCE [LARGE SCALE GENOMIC DNA]</scope>
    <source>
        <strain evidence="7 8">MS-2</strain>
    </source>
</reference>
<dbReference type="SUPFAM" id="SSF55031">
    <property type="entry name" value="Bacterial exopeptidase dimerisation domain"/>
    <property type="match status" value="1"/>
</dbReference>
<dbReference type="InterPro" id="IPR001261">
    <property type="entry name" value="ArgE/DapE_CS"/>
</dbReference>
<evidence type="ECO:0000313" key="8">
    <source>
        <dbReference type="Proteomes" id="UP001437256"/>
    </source>
</evidence>
<dbReference type="SUPFAM" id="SSF53187">
    <property type="entry name" value="Zn-dependent exopeptidases"/>
    <property type="match status" value="1"/>
</dbReference>
<evidence type="ECO:0000256" key="2">
    <source>
        <dbReference type="ARBA" id="ARBA00022670"/>
    </source>
</evidence>
<dbReference type="PANTHER" id="PTHR45962">
    <property type="entry name" value="N-FATTY-ACYL-AMINO ACID SYNTHASE/HYDROLASE PM20D1"/>
    <property type="match status" value="1"/>
</dbReference>
<evidence type="ECO:0000259" key="6">
    <source>
        <dbReference type="Pfam" id="PF07687"/>
    </source>
</evidence>
<dbReference type="InterPro" id="IPR002933">
    <property type="entry name" value="Peptidase_M20"/>
</dbReference>
<gene>
    <name evidence="7" type="ORF">AAF712_007116</name>
</gene>
<dbReference type="Proteomes" id="UP001437256">
    <property type="component" value="Unassembled WGS sequence"/>
</dbReference>
<keyword evidence="2" id="KW-0645">Protease</keyword>
<keyword evidence="3" id="KW-0479">Metal-binding</keyword>
<comment type="similarity">
    <text evidence="1">Belongs to the peptidase M20A family.</text>
</comment>
<dbReference type="InterPro" id="IPR017141">
    <property type="entry name" value="Pept_M20_carboxypep"/>
</dbReference>
<evidence type="ECO:0000313" key="7">
    <source>
        <dbReference type="EMBL" id="KAL0065813.1"/>
    </source>
</evidence>
<comment type="caution">
    <text evidence="7">The sequence shown here is derived from an EMBL/GenBank/DDBJ whole genome shotgun (WGS) entry which is preliminary data.</text>
</comment>
<dbReference type="PROSITE" id="PS00759">
    <property type="entry name" value="ARGE_DAPE_CPG2_2"/>
    <property type="match status" value="1"/>
</dbReference>
<accession>A0ABR2ZWM7</accession>
<dbReference type="InterPro" id="IPR036264">
    <property type="entry name" value="Bact_exopeptidase_dim_dom"/>
</dbReference>
<dbReference type="Pfam" id="PF01546">
    <property type="entry name" value="Peptidase_M20"/>
    <property type="match status" value="1"/>
</dbReference>
<dbReference type="PIRSF" id="PIRSF037217">
    <property type="entry name" value="Carboxypeptidase_S"/>
    <property type="match status" value="1"/>
</dbReference>
<proteinExistence type="inferred from homology"/>
<sequence length="586" mass="64576">MSSFSSTGEKYDYLPSTAEHVPVERTTNRSRVFRRLAIFTGLSCFLFLSAKHWPVSGFGGCKYSLRASGHGKHDEQLCPQSNALIPQKNGLVWEALGNTYGTEEFKNRAVDWLAGAVKVPTESYDNMDPVGVDPRWETFGKFHEYLETAFPLVHSKLALSKHNTYGLLYEWKGTDPSLKPILLMAHQDVVPVEPSTVDQWTHPPYAGYYDGKRLWGRGSSDDKSGLIGSLSAVETLLETEFQPTRTILLSFGFDEEASGRQGAQALAEHLLNALGENSVAFIVDEGGGFSEVYGTVFALPGVAEKGYLDTRVGVETAGGHSSVPPRHTSIGILSRLLVEYEDHPYEAELSRDDVYYSTLQCYAGHAKELPSDLRKAIHRSTKSDRALRELQEIVFQEPEVLSMVTTTQAIDLIHGGVKTNALPEQAWAVVNHRVSTRRNLAEQFNLTFTAFGETLTDPERPSSGKLTLTDAFGNSLEPAPKTPISGDNAVAYGILSGTIKATYNAHRAIEGDNIAVSPGMPTGNTDTRYYWKLTDHIFRYNHRDMTGGILGSGIHTVNENIGVDSFVEVIRFFTTLILNADENSSI</sequence>
<dbReference type="InterPro" id="IPR047177">
    <property type="entry name" value="Pept_M20A"/>
</dbReference>
<name>A0ABR2ZWM7_9AGAR</name>
<dbReference type="Gene3D" id="3.30.70.360">
    <property type="match status" value="1"/>
</dbReference>
<dbReference type="PANTHER" id="PTHR45962:SF1">
    <property type="entry name" value="N-FATTY-ACYL-AMINO ACID SYNTHASE_HYDROLASE PM20D1"/>
    <property type="match status" value="1"/>
</dbReference>
<dbReference type="Gene3D" id="3.40.630.10">
    <property type="entry name" value="Zn peptidases"/>
    <property type="match status" value="1"/>
</dbReference>
<keyword evidence="5" id="KW-0862">Zinc</keyword>
<dbReference type="CDD" id="cd05674">
    <property type="entry name" value="M20_yscS"/>
    <property type="match status" value="1"/>
</dbReference>
<evidence type="ECO:0000256" key="3">
    <source>
        <dbReference type="ARBA" id="ARBA00022723"/>
    </source>
</evidence>
<dbReference type="Pfam" id="PF07687">
    <property type="entry name" value="M20_dimer"/>
    <property type="match status" value="1"/>
</dbReference>